<dbReference type="Gene3D" id="1.10.260.40">
    <property type="entry name" value="lambda repressor-like DNA-binding domains"/>
    <property type="match status" value="1"/>
</dbReference>
<dbReference type="EMBL" id="PDKM01000006">
    <property type="protein sequence ID" value="RXK09400.1"/>
    <property type="molecule type" value="Genomic_DNA"/>
</dbReference>
<evidence type="ECO:0000313" key="4">
    <source>
        <dbReference type="Proteomes" id="UP000289193"/>
    </source>
</evidence>
<dbReference type="AlphaFoldDB" id="A0AAX2A7H6"/>
<dbReference type="SUPFAM" id="SSF47413">
    <property type="entry name" value="lambda repressor-like DNA-binding domains"/>
    <property type="match status" value="1"/>
</dbReference>
<dbReference type="Proteomes" id="UP000253850">
    <property type="component" value="Chromosome"/>
</dbReference>
<evidence type="ECO:0000313" key="2">
    <source>
        <dbReference type="EMBL" id="RXK09400.1"/>
    </source>
</evidence>
<organism evidence="2 4">
    <name type="scientific">Halarcobacter bivalviorum</name>
    <dbReference type="NCBI Taxonomy" id="663364"/>
    <lineage>
        <taxon>Bacteria</taxon>
        <taxon>Pseudomonadati</taxon>
        <taxon>Campylobacterota</taxon>
        <taxon>Epsilonproteobacteria</taxon>
        <taxon>Campylobacterales</taxon>
        <taxon>Arcobacteraceae</taxon>
        <taxon>Halarcobacter</taxon>
    </lineage>
</organism>
<protein>
    <submittedName>
        <fullName evidence="1 2">Transcriptional regulator</fullName>
    </submittedName>
</protein>
<reference evidence="1 3" key="2">
    <citation type="submission" date="2018-07" db="EMBL/GenBank/DDBJ databases">
        <title>Complete genome of the Arcobacter bivalviorum type strain LMG 26154.</title>
        <authorList>
            <person name="Miller W.G."/>
            <person name="Yee E."/>
            <person name="Bono J.L."/>
        </authorList>
    </citation>
    <scope>NUCLEOTIDE SEQUENCE [LARGE SCALE GENOMIC DNA]</scope>
    <source>
        <strain evidence="1 3">LMG 26154</strain>
    </source>
</reference>
<evidence type="ECO:0000313" key="3">
    <source>
        <dbReference type="Proteomes" id="UP000253850"/>
    </source>
</evidence>
<dbReference type="Proteomes" id="UP000289193">
    <property type="component" value="Unassembled WGS sequence"/>
</dbReference>
<accession>A0AAX2A7H6</accession>
<name>A0AAX2A7H6_9BACT</name>
<keyword evidence="4" id="KW-1185">Reference proteome</keyword>
<proteinExistence type="predicted"/>
<sequence>MNKLYEDAEEFYKLVSTNVKKYRQEKGESQLEFSQNVGFNSVSFYCDCENNKNGKHFNLLHVVRIVDYLDIDVNKLIY</sequence>
<dbReference type="InterPro" id="IPR010982">
    <property type="entry name" value="Lambda_DNA-bd_dom_sf"/>
</dbReference>
<dbReference type="RefSeq" id="WP_114838291.1">
    <property type="nucleotide sequence ID" value="NZ_CP031217.1"/>
</dbReference>
<dbReference type="KEGG" id="hbv:ABIV_0392"/>
<evidence type="ECO:0000313" key="1">
    <source>
        <dbReference type="EMBL" id="AXH11413.1"/>
    </source>
</evidence>
<gene>
    <name evidence="1" type="ORF">ABIV_0392</name>
    <name evidence="2" type="ORF">CRV05_10760</name>
</gene>
<dbReference type="GO" id="GO:0003677">
    <property type="term" value="F:DNA binding"/>
    <property type="evidence" value="ECO:0007669"/>
    <property type="project" value="InterPro"/>
</dbReference>
<dbReference type="EMBL" id="CP031217">
    <property type="protein sequence ID" value="AXH11413.1"/>
    <property type="molecule type" value="Genomic_DNA"/>
</dbReference>
<reference evidence="2 4" key="1">
    <citation type="submission" date="2017-10" db="EMBL/GenBank/DDBJ databases">
        <title>Genomics of the genus Arcobacter.</title>
        <authorList>
            <person name="Perez-Cataluna A."/>
            <person name="Figueras M.J."/>
        </authorList>
    </citation>
    <scope>NUCLEOTIDE SEQUENCE [LARGE SCALE GENOMIC DNA]</scope>
    <source>
        <strain evidence="2 4">CECT 7835</strain>
    </source>
</reference>